<keyword evidence="3" id="KW-1185">Reference proteome</keyword>
<keyword evidence="1" id="KW-0732">Signal</keyword>
<dbReference type="Proteomes" id="UP000028631">
    <property type="component" value="Unassembled WGS sequence"/>
</dbReference>
<proteinExistence type="predicted"/>
<organism evidence="2 3">
    <name type="scientific">Pseudomonas syringae</name>
    <dbReference type="NCBI Taxonomy" id="317"/>
    <lineage>
        <taxon>Bacteria</taxon>
        <taxon>Pseudomonadati</taxon>
        <taxon>Pseudomonadota</taxon>
        <taxon>Gammaproteobacteria</taxon>
        <taxon>Pseudomonadales</taxon>
        <taxon>Pseudomonadaceae</taxon>
        <taxon>Pseudomonas</taxon>
    </lineage>
</organism>
<evidence type="ECO:0000313" key="3">
    <source>
        <dbReference type="Proteomes" id="UP000028631"/>
    </source>
</evidence>
<feature type="chain" id="PRO_5001798592" description="Lipoprotein" evidence="1">
    <location>
        <begin position="24"/>
        <end position="141"/>
    </location>
</feature>
<feature type="signal peptide" evidence="1">
    <location>
        <begin position="1"/>
        <end position="23"/>
    </location>
</feature>
<dbReference type="PROSITE" id="PS51257">
    <property type="entry name" value="PROKAR_LIPOPROTEIN"/>
    <property type="match status" value="1"/>
</dbReference>
<dbReference type="AlphaFoldDB" id="A0A085V549"/>
<dbReference type="OrthoDB" id="8778063at2"/>
<protein>
    <recommendedName>
        <fullName evidence="4">Lipoprotein</fullName>
    </recommendedName>
</protein>
<evidence type="ECO:0000256" key="1">
    <source>
        <dbReference type="SAM" id="SignalP"/>
    </source>
</evidence>
<reference evidence="2 3" key="1">
    <citation type="submission" date="2014-07" db="EMBL/GenBank/DDBJ databases">
        <title>Draft Genome Sequences of Environmental Pseudomonas syringae strains.</title>
        <authorList>
            <person name="Baltrus D.A."/>
            <person name="Berge O."/>
            <person name="Morris C."/>
        </authorList>
    </citation>
    <scope>NUCLEOTIDE SEQUENCE [LARGE SCALE GENOMIC DNA]</scope>
    <source>
        <strain evidence="2 3">GAW0119</strain>
    </source>
</reference>
<comment type="caution">
    <text evidence="2">The sequence shown here is derived from an EMBL/GenBank/DDBJ whole genome shotgun (WGS) entry which is preliminary data.</text>
</comment>
<evidence type="ECO:0008006" key="4">
    <source>
        <dbReference type="Google" id="ProtNLM"/>
    </source>
</evidence>
<dbReference type="PATRIC" id="fig|317.175.peg.5183"/>
<dbReference type="EMBL" id="JPQU01000100">
    <property type="protein sequence ID" value="KFE50562.1"/>
    <property type="molecule type" value="Genomic_DNA"/>
</dbReference>
<name>A0A085V549_PSESX</name>
<accession>A0A085V549</accession>
<gene>
    <name evidence="2" type="ORF">IV01_24880</name>
</gene>
<dbReference type="RefSeq" id="WP_032631687.1">
    <property type="nucleotide sequence ID" value="NZ_JPQU01000100.1"/>
</dbReference>
<sequence length="141" mass="14802">MLKQMLAITAITTCSFTASCAFASVDNTPKPGGVLPLKPGVFVAKGQDCADPANAGIRIYDGKGIHGSATHACVAKIVKRTGKRYVVDQSCIDTPAGDGPRRVARESILVQDALTFIAGEGSKATSFTYCPVSELPSWLKQ</sequence>
<evidence type="ECO:0000313" key="2">
    <source>
        <dbReference type="EMBL" id="KFE50562.1"/>
    </source>
</evidence>